<dbReference type="Proteomes" id="UP000807785">
    <property type="component" value="Unassembled WGS sequence"/>
</dbReference>
<reference evidence="2" key="1">
    <citation type="submission" date="2020-10" db="EMBL/GenBank/DDBJ databases">
        <title>Connecting structure to function with the recovery of over 1000 high-quality activated sludge metagenome-assembled genomes encoding full-length rRNA genes using long-read sequencing.</title>
        <authorList>
            <person name="Singleton C.M."/>
            <person name="Petriglieri F."/>
            <person name="Kristensen J.M."/>
            <person name="Kirkegaard R.H."/>
            <person name="Michaelsen T.Y."/>
            <person name="Andersen M.H."/>
            <person name="Karst S.M."/>
            <person name="Dueholm M.S."/>
            <person name="Nielsen P.H."/>
            <person name="Albertsen M."/>
        </authorList>
    </citation>
    <scope>NUCLEOTIDE SEQUENCE</scope>
    <source>
        <strain evidence="2">Bjer_18-Q3-R1-45_BAT3C.347</strain>
    </source>
</reference>
<proteinExistence type="predicted"/>
<dbReference type="AlphaFoldDB" id="A0A9D7E598"/>
<dbReference type="EMBL" id="JADJEV010000004">
    <property type="protein sequence ID" value="MBK6974414.1"/>
    <property type="molecule type" value="Genomic_DNA"/>
</dbReference>
<organism evidence="2 3">
    <name type="scientific">Candidatus Methylophosphatis roskildensis</name>
    <dbReference type="NCBI Taxonomy" id="2899263"/>
    <lineage>
        <taxon>Bacteria</taxon>
        <taxon>Pseudomonadati</taxon>
        <taxon>Pseudomonadota</taxon>
        <taxon>Betaproteobacteria</taxon>
        <taxon>Nitrosomonadales</taxon>
        <taxon>Sterolibacteriaceae</taxon>
        <taxon>Candidatus Methylophosphatis</taxon>
    </lineage>
</organism>
<accession>A0A9D7E598</accession>
<evidence type="ECO:0000313" key="3">
    <source>
        <dbReference type="Proteomes" id="UP000807785"/>
    </source>
</evidence>
<comment type="caution">
    <text evidence="2">The sequence shown here is derived from an EMBL/GenBank/DDBJ whole genome shotgun (WGS) entry which is preliminary data.</text>
</comment>
<evidence type="ECO:0000313" key="2">
    <source>
        <dbReference type="EMBL" id="MBK6974414.1"/>
    </source>
</evidence>
<evidence type="ECO:0000256" key="1">
    <source>
        <dbReference type="SAM" id="MobiDB-lite"/>
    </source>
</evidence>
<protein>
    <submittedName>
        <fullName evidence="2">Uncharacterized protein</fullName>
    </submittedName>
</protein>
<feature type="region of interest" description="Disordered" evidence="1">
    <location>
        <begin position="32"/>
        <end position="74"/>
    </location>
</feature>
<name>A0A9D7E598_9PROT</name>
<feature type="compositionally biased region" description="Basic and acidic residues" evidence="1">
    <location>
        <begin position="35"/>
        <end position="46"/>
    </location>
</feature>
<gene>
    <name evidence="2" type="ORF">IPH26_16195</name>
</gene>
<sequence>MNFAIAAHAPPMQVWVIVYGVTTREANMAKPNYQFEKRQRELEKERKKQAKALKKAPPAQPAPVNPGTVVPPEK</sequence>